<keyword evidence="1" id="KW-1133">Transmembrane helix</keyword>
<organism evidence="2 3">
    <name type="scientific">Clostridium oceanicum</name>
    <dbReference type="NCBI Taxonomy" id="1543"/>
    <lineage>
        <taxon>Bacteria</taxon>
        <taxon>Bacillati</taxon>
        <taxon>Bacillota</taxon>
        <taxon>Clostridia</taxon>
        <taxon>Eubacteriales</taxon>
        <taxon>Clostridiaceae</taxon>
        <taxon>Clostridium</taxon>
    </lineage>
</organism>
<dbReference type="EMBL" id="BAAACG010000009">
    <property type="protein sequence ID" value="GAA0740691.1"/>
    <property type="molecule type" value="Genomic_DNA"/>
</dbReference>
<comment type="caution">
    <text evidence="2">The sequence shown here is derived from an EMBL/GenBank/DDBJ whole genome shotgun (WGS) entry which is preliminary data.</text>
</comment>
<feature type="transmembrane region" description="Helical" evidence="1">
    <location>
        <begin position="154"/>
        <end position="172"/>
    </location>
</feature>
<accession>A0ABN1JIZ5</accession>
<evidence type="ECO:0000313" key="3">
    <source>
        <dbReference type="Proteomes" id="UP001501510"/>
    </source>
</evidence>
<feature type="transmembrane region" description="Helical" evidence="1">
    <location>
        <begin position="218"/>
        <end position="238"/>
    </location>
</feature>
<evidence type="ECO:0000256" key="1">
    <source>
        <dbReference type="SAM" id="Phobius"/>
    </source>
</evidence>
<reference evidence="2 3" key="1">
    <citation type="journal article" date="2019" name="Int. J. Syst. Evol. Microbiol.">
        <title>The Global Catalogue of Microorganisms (GCM) 10K type strain sequencing project: providing services to taxonomists for standard genome sequencing and annotation.</title>
        <authorList>
            <consortium name="The Broad Institute Genomics Platform"/>
            <consortium name="The Broad Institute Genome Sequencing Center for Infectious Disease"/>
            <person name="Wu L."/>
            <person name="Ma J."/>
        </authorList>
    </citation>
    <scope>NUCLEOTIDE SEQUENCE [LARGE SCALE GENOMIC DNA]</scope>
    <source>
        <strain evidence="2 3">JCM 1407</strain>
    </source>
</reference>
<keyword evidence="1" id="KW-0812">Transmembrane</keyword>
<evidence type="ECO:0000313" key="2">
    <source>
        <dbReference type="EMBL" id="GAA0740691.1"/>
    </source>
</evidence>
<feature type="transmembrane region" description="Helical" evidence="1">
    <location>
        <begin position="258"/>
        <end position="282"/>
    </location>
</feature>
<protein>
    <recommendedName>
        <fullName evidence="4">ABC-2 family transporter protein</fullName>
    </recommendedName>
</protein>
<dbReference type="RefSeq" id="WP_343761478.1">
    <property type="nucleotide sequence ID" value="NZ_BAAACG010000009.1"/>
</dbReference>
<keyword evidence="3" id="KW-1185">Reference proteome</keyword>
<feature type="transmembrane region" description="Helical" evidence="1">
    <location>
        <begin position="115"/>
        <end position="133"/>
    </location>
</feature>
<dbReference type="Proteomes" id="UP001501510">
    <property type="component" value="Unassembled WGS sequence"/>
</dbReference>
<feature type="transmembrane region" description="Helical" evidence="1">
    <location>
        <begin position="294"/>
        <end position="316"/>
    </location>
</feature>
<feature type="transmembrane region" description="Helical" evidence="1">
    <location>
        <begin position="20"/>
        <end position="39"/>
    </location>
</feature>
<proteinExistence type="predicted"/>
<name>A0ABN1JIZ5_9CLOT</name>
<keyword evidence="1" id="KW-0472">Membrane</keyword>
<gene>
    <name evidence="2" type="ORF">GCM10008906_21040</name>
</gene>
<evidence type="ECO:0008006" key="4">
    <source>
        <dbReference type="Google" id="ProtNLM"/>
    </source>
</evidence>
<sequence>MDVFNFEFYKIVKSNRFKIVILLFIVVSTINICSERISFKDYGKLNKVYYKSYYNNIKDIKNELIEIEKDTYIKTKYYQTYEQDKAFNKYHLEFYKNHKPVKLKKDFSQGLARTIYMHDYLYIILLICCDVIGQDKKKNITSIQCATKTSRSKMYFCKFISLVSAVTIVYIINFVWTFLLSGLLLGFSSLTSPIQTIRGLDFSILNINARQYVILRTIIGWVALVFGCLIYMFISTIFENPLICYVIGVLTVTFDNVFYYMFNPSVLSIYIKYFVISVYFFLRYNQFCKGFYINLYNLKGLFLALTIQFIFIYWLGFKIYKKKSSY</sequence>